<protein>
    <submittedName>
        <fullName evidence="1">Uncharacterized protein</fullName>
    </submittedName>
</protein>
<organism evidence="1 2">
    <name type="scientific">Fusarium decemcellulare</name>
    <dbReference type="NCBI Taxonomy" id="57161"/>
    <lineage>
        <taxon>Eukaryota</taxon>
        <taxon>Fungi</taxon>
        <taxon>Dikarya</taxon>
        <taxon>Ascomycota</taxon>
        <taxon>Pezizomycotina</taxon>
        <taxon>Sordariomycetes</taxon>
        <taxon>Hypocreomycetidae</taxon>
        <taxon>Hypocreales</taxon>
        <taxon>Nectriaceae</taxon>
        <taxon>Fusarium</taxon>
        <taxon>Fusarium decemcellulare species complex</taxon>
    </lineage>
</organism>
<name>A0ACC1RT74_9HYPO</name>
<dbReference type="EMBL" id="JANRMS010001801">
    <property type="protein sequence ID" value="KAJ3526064.1"/>
    <property type="molecule type" value="Genomic_DNA"/>
</dbReference>
<gene>
    <name evidence="1" type="ORF">NM208_g11364</name>
</gene>
<sequence length="391" mass="44192">MTSTRCHRNLFAISVNIAAMVDQPVPPAPVDQPFTAAISRKAMNEKFALVDLIQHHVKMSKRKGIVSNGPLLYQHFLMLVFKEWTTATKFNPTPSMKLRSFTDSNVKVASLAQDHPPSGAQVKAGRQIRDARRCGAPVYLGITLNLEESTIGYLWRDQTPEFINPKHPHLSGFPTHHEREKDGMVVIATAIYQNFQFLIFSRWTSAVASNPGQALKPRLFTDTSVKVGTLAQDHPLSDAQIKAGLTSQPRDERRCGAPVFLGITLSLDDHYIAYLWCDSNTEFINPKYIRFDPGMTRDEARQLAIDNYDQCEQQRIETYNTTKIINAARRRIVKWARAGSSNGFPTVDAEDRVDDLKPLVLASDFLIGNFEEYKKLVETIQERRSVLLEFS</sequence>
<dbReference type="Proteomes" id="UP001148629">
    <property type="component" value="Unassembled WGS sequence"/>
</dbReference>
<accession>A0ACC1RT74</accession>
<comment type="caution">
    <text evidence="1">The sequence shown here is derived from an EMBL/GenBank/DDBJ whole genome shotgun (WGS) entry which is preliminary data.</text>
</comment>
<evidence type="ECO:0000313" key="2">
    <source>
        <dbReference type="Proteomes" id="UP001148629"/>
    </source>
</evidence>
<proteinExistence type="predicted"/>
<evidence type="ECO:0000313" key="1">
    <source>
        <dbReference type="EMBL" id="KAJ3526064.1"/>
    </source>
</evidence>
<keyword evidence="2" id="KW-1185">Reference proteome</keyword>
<reference evidence="1" key="1">
    <citation type="submission" date="2022-08" db="EMBL/GenBank/DDBJ databases">
        <title>Genome Sequence of Fusarium decemcellulare.</title>
        <authorList>
            <person name="Buettner E."/>
        </authorList>
    </citation>
    <scope>NUCLEOTIDE SEQUENCE</scope>
    <source>
        <strain evidence="1">Babe19</strain>
    </source>
</reference>